<keyword evidence="1" id="KW-0812">Transmembrane</keyword>
<feature type="transmembrane region" description="Helical" evidence="1">
    <location>
        <begin position="171"/>
        <end position="189"/>
    </location>
</feature>
<reference evidence="2 3" key="1">
    <citation type="submission" date="2018-01" db="EMBL/GenBank/DDBJ databases">
        <title>Draft genome sequence of Nonomuraea sp. KC333.</title>
        <authorList>
            <person name="Sahin N."/>
            <person name="Saygin H."/>
            <person name="Ay H."/>
        </authorList>
    </citation>
    <scope>NUCLEOTIDE SEQUENCE [LARGE SCALE GENOMIC DNA]</scope>
    <source>
        <strain evidence="2 3">KC333</strain>
    </source>
</reference>
<sequence>MKHVPWAGVVVAALAVVAMTAVGRQLWDVLPDVIETRRATADRPAVHVPKLVMAAAMPMTLVVMGAIVAGAAAVGERLRPRLHPMFVATPAARRRGLNMAFILLSPLLTVVHTGVLLDLAGHAFPMEQAVGVAFGCLVAGVGLALPRLRERALMPAWHSVPAPGWDRAQRLGGRALVALGVVCAAGVLVLPPLPVAVVCCLAAGGILMGTVLLPLLAGLSRR</sequence>
<keyword evidence="1" id="KW-0472">Membrane</keyword>
<feature type="transmembrane region" description="Helical" evidence="1">
    <location>
        <begin position="51"/>
        <end position="75"/>
    </location>
</feature>
<dbReference type="AlphaFoldDB" id="A0A2W2EBE7"/>
<evidence type="ECO:0000313" key="3">
    <source>
        <dbReference type="Proteomes" id="UP000249304"/>
    </source>
</evidence>
<feature type="transmembrane region" description="Helical" evidence="1">
    <location>
        <begin position="129"/>
        <end position="148"/>
    </location>
</feature>
<accession>A0A2W2EBE7</accession>
<name>A0A2W2EBE7_9ACTN</name>
<evidence type="ECO:0000256" key="1">
    <source>
        <dbReference type="SAM" id="Phobius"/>
    </source>
</evidence>
<dbReference type="RefSeq" id="WP_111178867.1">
    <property type="nucleotide sequence ID" value="NZ_POUD01000034.1"/>
</dbReference>
<gene>
    <name evidence="2" type="ORF">C1J01_11165</name>
</gene>
<keyword evidence="3" id="KW-1185">Reference proteome</keyword>
<evidence type="ECO:0000313" key="2">
    <source>
        <dbReference type="EMBL" id="PZG19771.1"/>
    </source>
</evidence>
<keyword evidence="1" id="KW-1133">Transmembrane helix</keyword>
<feature type="transmembrane region" description="Helical" evidence="1">
    <location>
        <begin position="195"/>
        <end position="219"/>
    </location>
</feature>
<dbReference type="EMBL" id="POUD01000034">
    <property type="protein sequence ID" value="PZG19771.1"/>
    <property type="molecule type" value="Genomic_DNA"/>
</dbReference>
<evidence type="ECO:0008006" key="4">
    <source>
        <dbReference type="Google" id="ProtNLM"/>
    </source>
</evidence>
<feature type="transmembrane region" description="Helical" evidence="1">
    <location>
        <begin position="96"/>
        <end position="117"/>
    </location>
</feature>
<dbReference type="OrthoDB" id="3544060at2"/>
<proteinExistence type="predicted"/>
<organism evidence="2 3">
    <name type="scientific">Nonomuraea aridisoli</name>
    <dbReference type="NCBI Taxonomy" id="2070368"/>
    <lineage>
        <taxon>Bacteria</taxon>
        <taxon>Bacillati</taxon>
        <taxon>Actinomycetota</taxon>
        <taxon>Actinomycetes</taxon>
        <taxon>Streptosporangiales</taxon>
        <taxon>Streptosporangiaceae</taxon>
        <taxon>Nonomuraea</taxon>
    </lineage>
</organism>
<comment type="caution">
    <text evidence="2">The sequence shown here is derived from an EMBL/GenBank/DDBJ whole genome shotgun (WGS) entry which is preliminary data.</text>
</comment>
<dbReference type="Proteomes" id="UP000249304">
    <property type="component" value="Unassembled WGS sequence"/>
</dbReference>
<protein>
    <recommendedName>
        <fullName evidence="4">DUF1648 domain-containing protein</fullName>
    </recommendedName>
</protein>